<name>A0A0F7L528_9VIRU</name>
<reference evidence="1" key="1">
    <citation type="journal article" date="2015" name="Front. Microbiol.">
        <title>Combining genomic sequencing methods to explore viral diversity and reveal potential virus-host interactions.</title>
        <authorList>
            <person name="Chow C.E."/>
            <person name="Winget D.M."/>
            <person name="White R.A.III."/>
            <person name="Hallam S.J."/>
            <person name="Suttle C.A."/>
        </authorList>
    </citation>
    <scope>NUCLEOTIDE SEQUENCE</scope>
    <source>
        <strain evidence="1">Anoxic3_4</strain>
    </source>
</reference>
<protein>
    <submittedName>
        <fullName evidence="1">Uncharacterized protein</fullName>
    </submittedName>
</protein>
<accession>A0A0F7L528</accession>
<organism evidence="1">
    <name type="scientific">uncultured marine virus</name>
    <dbReference type="NCBI Taxonomy" id="186617"/>
    <lineage>
        <taxon>Viruses</taxon>
        <taxon>environmental samples</taxon>
    </lineage>
</organism>
<proteinExistence type="predicted"/>
<evidence type="ECO:0000313" key="1">
    <source>
        <dbReference type="EMBL" id="AKH46101.1"/>
    </source>
</evidence>
<reference evidence="1" key="2">
    <citation type="submission" date="2015-03" db="EMBL/GenBank/DDBJ databases">
        <authorList>
            <person name="Chow C.-E.T."/>
            <person name="Winget D.M."/>
            <person name="White R.A.III."/>
            <person name="Hallam S.J."/>
            <person name="Suttle C.A."/>
        </authorList>
    </citation>
    <scope>NUCLEOTIDE SEQUENCE</scope>
    <source>
        <strain evidence="1">Anoxic3_4</strain>
    </source>
</reference>
<dbReference type="InterPro" id="IPR015943">
    <property type="entry name" value="WD40/YVTN_repeat-like_dom_sf"/>
</dbReference>
<dbReference type="EMBL" id="KR029579">
    <property type="protein sequence ID" value="AKH46101.1"/>
    <property type="molecule type" value="Genomic_DNA"/>
</dbReference>
<sequence>MLCICRHRTIWRQVMQSSPHFIKQIEMADAVPMEVKPTKKERKTYFPFKYGMRSAEFQGVGAGLAQNCEIENARLRKAKGQSLWEDLITGKLTDSGMSGLAFDATGSNLYVCGSEEEKVYQITLSTPGDITTMAAWQNCDVFSYSTKQLVFNGDGTKMYILGTTLNRIREFTLSTGWDITTATYASSYISASTEDSAPLDFKMSTDGSKMYILGSTNKTIYQYTLSTPWDVSTATYASKSFLVSAAVTTPYVFTFFSSGAKVLVYDKSDGKPTEYTLSTPWDISTAGSAVTSSTLLSDDCRGLWMDTEAVWADASAFYSIDLAAERIYTGTWVGGFVFTTEIEDIFTQTGLAINAILSLGSYEKSDGTIQTLSVCELDGTYRLRAIDADGTAVTPVNDVSFTSSNFDYEQIGTTGFVSNESATTPLYTWNGSMLVAVPNAPASPKFIVRDGNRVGINKVFSGETPGVDFTAGSGATADGDYATSLNPTGAVVAGAGIILFGIAGAEAHKVVPNSASDDVSAKTKSDTFNYTGLGVKNTHQCCAGGNYVYFFNENGIHEMNPYSGETVNLVERGNIQRRWSGYNLSSAFITYDSSNGKIVVCLGSVGQNDTLVVVDVRKKRTTNHNK</sequence>
<dbReference type="Gene3D" id="2.130.10.10">
    <property type="entry name" value="YVTN repeat-like/Quinoprotein amine dehydrogenase"/>
    <property type="match status" value="1"/>
</dbReference>
<dbReference type="SUPFAM" id="SSF63825">
    <property type="entry name" value="YWTD domain"/>
    <property type="match status" value="1"/>
</dbReference>